<comment type="caution">
    <text evidence="2">The sequence shown here is derived from an EMBL/GenBank/DDBJ whole genome shotgun (WGS) entry which is preliminary data.</text>
</comment>
<dbReference type="EMBL" id="VYQA01000015">
    <property type="protein sequence ID" value="KAA9026843.1"/>
    <property type="molecule type" value="Genomic_DNA"/>
</dbReference>
<dbReference type="AlphaFoldDB" id="A0A5J5HVP5"/>
<dbReference type="Proteomes" id="UP000326364">
    <property type="component" value="Unassembled WGS sequence"/>
</dbReference>
<evidence type="ECO:0008006" key="5">
    <source>
        <dbReference type="Google" id="ProtNLM"/>
    </source>
</evidence>
<evidence type="ECO:0000313" key="1">
    <source>
        <dbReference type="EMBL" id="KAA9013765.1"/>
    </source>
</evidence>
<evidence type="ECO:0000313" key="4">
    <source>
        <dbReference type="Proteomes" id="UP000326364"/>
    </source>
</evidence>
<dbReference type="RefSeq" id="WP_150426621.1">
    <property type="nucleotide sequence ID" value="NZ_VYQA01000015.1"/>
</dbReference>
<proteinExistence type="predicted"/>
<evidence type="ECO:0000313" key="3">
    <source>
        <dbReference type="Proteomes" id="UP000325933"/>
    </source>
</evidence>
<sequence length="326" mass="35531">MTALLITVDTELSSSLHQRGVSLADNVDRSIWARTRSGAFGIGWQMEQLDRHGLKGVFFVDPMPALVHGTDFMAPIVHAIVARRHEVQMHIHTEWLAWAKDSPVGGRQGRNIGDFSLDDQIILLGRAKQLLEQAGAPAISAFRAGNFGANDDTLRALATLGVAWDSSVNPAYLGRECGISADRAQIGATRAQGVVELPVSGIEDRPGGFRPAQICAMSAAEMRAGLRHAVREGHDAFNVVTHSFEMLSRDRRRPNGAVIARFQALCRDAARLRGVRGAGFNDLSVDLADRPARTLSRAAPSRLRTGLRLAEQALATWRYEHRLVPA</sequence>
<dbReference type="CDD" id="cd10933">
    <property type="entry name" value="CE4_u9"/>
    <property type="match status" value="1"/>
</dbReference>
<dbReference type="InterPro" id="IPR011330">
    <property type="entry name" value="Glyco_hydro/deAcase_b/a-brl"/>
</dbReference>
<dbReference type="GO" id="GO:0005975">
    <property type="term" value="P:carbohydrate metabolic process"/>
    <property type="evidence" value="ECO:0007669"/>
    <property type="project" value="InterPro"/>
</dbReference>
<gene>
    <name evidence="2" type="ORF">F4U95_18145</name>
    <name evidence="1" type="ORF">F4U96_18020</name>
</gene>
<accession>A0A5J5HVP5</accession>
<dbReference type="Proteomes" id="UP000325933">
    <property type="component" value="Unassembled WGS sequence"/>
</dbReference>
<organism evidence="2 3">
    <name type="scientific">Sphingobium limneticum</name>
    <dbReference type="NCBI Taxonomy" id="1007511"/>
    <lineage>
        <taxon>Bacteria</taxon>
        <taxon>Pseudomonadati</taxon>
        <taxon>Pseudomonadota</taxon>
        <taxon>Alphaproteobacteria</taxon>
        <taxon>Sphingomonadales</taxon>
        <taxon>Sphingomonadaceae</taxon>
        <taxon>Sphingobium</taxon>
    </lineage>
</organism>
<dbReference type="Gene3D" id="3.20.20.370">
    <property type="entry name" value="Glycoside hydrolase/deacetylase"/>
    <property type="match status" value="1"/>
</dbReference>
<name>A0A5J5HVP5_9SPHN</name>
<protein>
    <recommendedName>
        <fullName evidence="5">Polysaccharide deacetylase</fullName>
    </recommendedName>
</protein>
<keyword evidence="4" id="KW-1185">Reference proteome</keyword>
<reference evidence="3 4" key="1">
    <citation type="submission" date="2019-09" db="EMBL/GenBank/DDBJ databases">
        <authorList>
            <person name="Feng G."/>
        </authorList>
    </citation>
    <scope>NUCLEOTIDE SEQUENCE [LARGE SCALE GENOMIC DNA]</scope>
    <source>
        <strain evidence="2 3">KACC 19283</strain>
        <strain evidence="1 4">KACC 19284</strain>
    </source>
</reference>
<dbReference type="EMBL" id="VYQB01000015">
    <property type="protein sequence ID" value="KAA9013765.1"/>
    <property type="molecule type" value="Genomic_DNA"/>
</dbReference>
<evidence type="ECO:0000313" key="2">
    <source>
        <dbReference type="EMBL" id="KAA9026843.1"/>
    </source>
</evidence>
<dbReference type="SUPFAM" id="SSF88713">
    <property type="entry name" value="Glycoside hydrolase/deacetylase"/>
    <property type="match status" value="1"/>
</dbReference>